<keyword evidence="6" id="KW-1185">Reference proteome</keyword>
<evidence type="ECO:0000259" key="4">
    <source>
        <dbReference type="PROSITE" id="PS50949"/>
    </source>
</evidence>
<dbReference type="InterPro" id="IPR036390">
    <property type="entry name" value="WH_DNA-bd_sf"/>
</dbReference>
<dbReference type="InterPro" id="IPR011711">
    <property type="entry name" value="GntR_C"/>
</dbReference>
<keyword evidence="1" id="KW-0805">Transcription regulation</keyword>
<dbReference type="EMBL" id="CP067089">
    <property type="protein sequence ID" value="QQO10309.1"/>
    <property type="molecule type" value="Genomic_DNA"/>
</dbReference>
<dbReference type="Pfam" id="PF07729">
    <property type="entry name" value="FCD"/>
    <property type="match status" value="1"/>
</dbReference>
<evidence type="ECO:0000256" key="2">
    <source>
        <dbReference type="ARBA" id="ARBA00023125"/>
    </source>
</evidence>
<dbReference type="SUPFAM" id="SSF48008">
    <property type="entry name" value="GntR ligand-binding domain-like"/>
    <property type="match status" value="1"/>
</dbReference>
<dbReference type="GO" id="GO:0003700">
    <property type="term" value="F:DNA-binding transcription factor activity"/>
    <property type="evidence" value="ECO:0007669"/>
    <property type="project" value="InterPro"/>
</dbReference>
<feature type="domain" description="HTH gntR-type" evidence="4">
    <location>
        <begin position="4"/>
        <end position="71"/>
    </location>
</feature>
<dbReference type="RefSeq" id="WP_215627613.1">
    <property type="nucleotide sequence ID" value="NZ_CP067089.2"/>
</dbReference>
<protein>
    <submittedName>
        <fullName evidence="5">GntR family transcriptional regulator</fullName>
    </submittedName>
</protein>
<evidence type="ECO:0000256" key="3">
    <source>
        <dbReference type="ARBA" id="ARBA00023163"/>
    </source>
</evidence>
<evidence type="ECO:0000256" key="1">
    <source>
        <dbReference type="ARBA" id="ARBA00023015"/>
    </source>
</evidence>
<accession>A0A7T8BA53</accession>
<dbReference type="Pfam" id="PF00392">
    <property type="entry name" value="GntR"/>
    <property type="match status" value="1"/>
</dbReference>
<evidence type="ECO:0000313" key="5">
    <source>
        <dbReference type="EMBL" id="QQO10309.1"/>
    </source>
</evidence>
<dbReference type="Proteomes" id="UP000595917">
    <property type="component" value="Chromosome"/>
</dbReference>
<organism evidence="5 6">
    <name type="scientific">Breznakiella homolactica</name>
    <dbReference type="NCBI Taxonomy" id="2798577"/>
    <lineage>
        <taxon>Bacteria</taxon>
        <taxon>Pseudomonadati</taxon>
        <taxon>Spirochaetota</taxon>
        <taxon>Spirochaetia</taxon>
        <taxon>Spirochaetales</taxon>
        <taxon>Breznakiellaceae</taxon>
        <taxon>Breznakiella</taxon>
    </lineage>
</organism>
<evidence type="ECO:0000313" key="6">
    <source>
        <dbReference type="Proteomes" id="UP000595917"/>
    </source>
</evidence>
<keyword evidence="3" id="KW-0804">Transcription</keyword>
<dbReference type="AlphaFoldDB" id="A0A7T8BA53"/>
<dbReference type="GO" id="GO:0003677">
    <property type="term" value="F:DNA binding"/>
    <property type="evidence" value="ECO:0007669"/>
    <property type="project" value="UniProtKB-KW"/>
</dbReference>
<dbReference type="Gene3D" id="1.10.10.10">
    <property type="entry name" value="Winged helix-like DNA-binding domain superfamily/Winged helix DNA-binding domain"/>
    <property type="match status" value="1"/>
</dbReference>
<dbReference type="KEGG" id="bhc:JFL75_05155"/>
<sequence length="217" mass="25214">MRPETLKKQVYERILDGIIRKEYPVDSILKEKELSDQFGVSKAPVREALIELSKEDIVRSIPRAGYRIVQFTEKDIREATELRLMLEVPSVSRIIGQIRKDEIERLYAMVDEFNYTKHGVTVPLDTWWHNNTRFHLALNAAARNTLVTATLENTLHRLWRAIAQLFWTGNPDEYLSFESDTHQSLIAAIEEKNQAAAEDVLTRDVISIEEKFSFRGR</sequence>
<dbReference type="PRINTS" id="PR00035">
    <property type="entry name" value="HTHGNTR"/>
</dbReference>
<dbReference type="CDD" id="cd07377">
    <property type="entry name" value="WHTH_GntR"/>
    <property type="match status" value="1"/>
</dbReference>
<dbReference type="SUPFAM" id="SSF46785">
    <property type="entry name" value="Winged helix' DNA-binding domain"/>
    <property type="match status" value="1"/>
</dbReference>
<dbReference type="SMART" id="SM00895">
    <property type="entry name" value="FCD"/>
    <property type="match status" value="1"/>
</dbReference>
<dbReference type="Gene3D" id="1.20.120.530">
    <property type="entry name" value="GntR ligand-binding domain-like"/>
    <property type="match status" value="1"/>
</dbReference>
<gene>
    <name evidence="5" type="ORF">JFL75_05155</name>
</gene>
<dbReference type="InterPro" id="IPR008920">
    <property type="entry name" value="TF_FadR/GntR_C"/>
</dbReference>
<dbReference type="PANTHER" id="PTHR43537:SF24">
    <property type="entry name" value="GLUCONATE OPERON TRANSCRIPTIONAL REPRESSOR"/>
    <property type="match status" value="1"/>
</dbReference>
<name>A0A7T8BA53_9SPIR</name>
<dbReference type="PANTHER" id="PTHR43537">
    <property type="entry name" value="TRANSCRIPTIONAL REGULATOR, GNTR FAMILY"/>
    <property type="match status" value="1"/>
</dbReference>
<proteinExistence type="predicted"/>
<dbReference type="PROSITE" id="PS50949">
    <property type="entry name" value="HTH_GNTR"/>
    <property type="match status" value="1"/>
</dbReference>
<dbReference type="SMART" id="SM00345">
    <property type="entry name" value="HTH_GNTR"/>
    <property type="match status" value="1"/>
</dbReference>
<dbReference type="InterPro" id="IPR036388">
    <property type="entry name" value="WH-like_DNA-bd_sf"/>
</dbReference>
<reference evidence="5" key="1">
    <citation type="submission" date="2021-01" db="EMBL/GenBank/DDBJ databases">
        <title>Description of Breznakiella homolactica.</title>
        <authorList>
            <person name="Song Y."/>
            <person name="Brune A."/>
        </authorList>
    </citation>
    <scope>NUCLEOTIDE SEQUENCE</scope>
    <source>
        <strain evidence="5">RmG30</strain>
    </source>
</reference>
<dbReference type="InterPro" id="IPR000524">
    <property type="entry name" value="Tscrpt_reg_HTH_GntR"/>
</dbReference>
<keyword evidence="2" id="KW-0238">DNA-binding</keyword>